<keyword evidence="1" id="KW-0472">Membrane</keyword>
<proteinExistence type="predicted"/>
<feature type="transmembrane region" description="Helical" evidence="1">
    <location>
        <begin position="30"/>
        <end position="49"/>
    </location>
</feature>
<evidence type="ECO:0000256" key="1">
    <source>
        <dbReference type="SAM" id="Phobius"/>
    </source>
</evidence>
<reference evidence="2 3" key="1">
    <citation type="journal article" date="2015" name="Genome Announc.">
        <title>Expanding the biotechnology potential of lactobacilli through comparative genomics of 213 strains and associated genera.</title>
        <authorList>
            <person name="Sun Z."/>
            <person name="Harris H.M."/>
            <person name="McCann A."/>
            <person name="Guo C."/>
            <person name="Argimon S."/>
            <person name="Zhang W."/>
            <person name="Yang X."/>
            <person name="Jeffery I.B."/>
            <person name="Cooney J.C."/>
            <person name="Kagawa T.F."/>
            <person name="Liu W."/>
            <person name="Song Y."/>
            <person name="Salvetti E."/>
            <person name="Wrobel A."/>
            <person name="Rasinkangas P."/>
            <person name="Parkhill J."/>
            <person name="Rea M.C."/>
            <person name="O'Sullivan O."/>
            <person name="Ritari J."/>
            <person name="Douillard F.P."/>
            <person name="Paul Ross R."/>
            <person name="Yang R."/>
            <person name="Briner A.E."/>
            <person name="Felis G.E."/>
            <person name="de Vos W.M."/>
            <person name="Barrangou R."/>
            <person name="Klaenhammer T.R."/>
            <person name="Caufield P.W."/>
            <person name="Cui Y."/>
            <person name="Zhang H."/>
            <person name="O'Toole P.W."/>
        </authorList>
    </citation>
    <scope>NUCLEOTIDE SEQUENCE [LARGE SCALE GENOMIC DNA]</scope>
    <source>
        <strain evidence="2 3">DSM 18933</strain>
    </source>
</reference>
<protein>
    <submittedName>
        <fullName evidence="2">Uncharacterized protein</fullName>
    </submittedName>
</protein>
<gene>
    <name evidence="2" type="ORF">FC40_GL000767</name>
</gene>
<dbReference type="EMBL" id="AZGD01000090">
    <property type="protein sequence ID" value="KRM18978.1"/>
    <property type="molecule type" value="Genomic_DNA"/>
</dbReference>
<keyword evidence="3" id="KW-1185">Reference proteome</keyword>
<dbReference type="AlphaFoldDB" id="A0A0R1WMD4"/>
<sequence>MIDMKLNENNHTPHYRMQKRYEADLKKRTVISLIAVGVTTLANFLYNYLNKNSQNKK</sequence>
<dbReference type="PATRIC" id="fig|1423755.3.peg.820"/>
<keyword evidence="1" id="KW-1133">Transmembrane helix</keyword>
<evidence type="ECO:0000313" key="3">
    <source>
        <dbReference type="Proteomes" id="UP000051054"/>
    </source>
</evidence>
<name>A0A0R1WMD4_9LACO</name>
<accession>A0A0R1WMD4</accession>
<dbReference type="Proteomes" id="UP000051054">
    <property type="component" value="Unassembled WGS sequence"/>
</dbReference>
<comment type="caution">
    <text evidence="2">The sequence shown here is derived from an EMBL/GenBank/DDBJ whole genome shotgun (WGS) entry which is preliminary data.</text>
</comment>
<organism evidence="2 3">
    <name type="scientific">Ligilactobacillus hayakitensis DSM 18933 = JCM 14209</name>
    <dbReference type="NCBI Taxonomy" id="1423755"/>
    <lineage>
        <taxon>Bacteria</taxon>
        <taxon>Bacillati</taxon>
        <taxon>Bacillota</taxon>
        <taxon>Bacilli</taxon>
        <taxon>Lactobacillales</taxon>
        <taxon>Lactobacillaceae</taxon>
        <taxon>Ligilactobacillus</taxon>
    </lineage>
</organism>
<keyword evidence="1" id="KW-0812">Transmembrane</keyword>
<evidence type="ECO:0000313" key="2">
    <source>
        <dbReference type="EMBL" id="KRM18978.1"/>
    </source>
</evidence>